<dbReference type="CDD" id="cd06171">
    <property type="entry name" value="Sigma70_r4"/>
    <property type="match status" value="1"/>
</dbReference>
<dbReference type="PANTHER" id="PTHR43133">
    <property type="entry name" value="RNA POLYMERASE ECF-TYPE SIGMA FACTO"/>
    <property type="match status" value="1"/>
</dbReference>
<name>A0A6J7EKP0_9ZZZZ</name>
<dbReference type="GO" id="GO:0003677">
    <property type="term" value="F:DNA binding"/>
    <property type="evidence" value="ECO:0007669"/>
    <property type="project" value="InterPro"/>
</dbReference>
<dbReference type="EMBL" id="CAFBLP010000032">
    <property type="protein sequence ID" value="CAB4880193.1"/>
    <property type="molecule type" value="Genomic_DNA"/>
</dbReference>
<feature type="region of interest" description="Disordered" evidence="5">
    <location>
        <begin position="1"/>
        <end position="22"/>
    </location>
</feature>
<comment type="similarity">
    <text evidence="1">Belongs to the sigma-70 factor family. ECF subfamily.</text>
</comment>
<dbReference type="Pfam" id="PF04542">
    <property type="entry name" value="Sigma70_r2"/>
    <property type="match status" value="1"/>
</dbReference>
<evidence type="ECO:0000256" key="5">
    <source>
        <dbReference type="SAM" id="MobiDB-lite"/>
    </source>
</evidence>
<evidence type="ECO:0000313" key="8">
    <source>
        <dbReference type="EMBL" id="CAB4880193.1"/>
    </source>
</evidence>
<dbReference type="InterPro" id="IPR013325">
    <property type="entry name" value="RNA_pol_sigma_r2"/>
</dbReference>
<dbReference type="InterPro" id="IPR014284">
    <property type="entry name" value="RNA_pol_sigma-70_dom"/>
</dbReference>
<dbReference type="InterPro" id="IPR013249">
    <property type="entry name" value="RNA_pol_sigma70_r4_t2"/>
</dbReference>
<dbReference type="NCBIfam" id="TIGR02937">
    <property type="entry name" value="sigma70-ECF"/>
    <property type="match status" value="1"/>
</dbReference>
<reference evidence="8" key="1">
    <citation type="submission" date="2020-05" db="EMBL/GenBank/DDBJ databases">
        <authorList>
            <person name="Chiriac C."/>
            <person name="Salcher M."/>
            <person name="Ghai R."/>
            <person name="Kavagutti S V."/>
        </authorList>
    </citation>
    <scope>NUCLEOTIDE SEQUENCE</scope>
</reference>
<dbReference type="InterPro" id="IPR007627">
    <property type="entry name" value="RNA_pol_sigma70_r2"/>
</dbReference>
<evidence type="ECO:0000256" key="3">
    <source>
        <dbReference type="ARBA" id="ARBA00023082"/>
    </source>
</evidence>
<keyword evidence="4" id="KW-0804">Transcription</keyword>
<dbReference type="InterPro" id="IPR013324">
    <property type="entry name" value="RNA_pol_sigma_r3/r4-like"/>
</dbReference>
<dbReference type="InterPro" id="IPR039425">
    <property type="entry name" value="RNA_pol_sigma-70-like"/>
</dbReference>
<dbReference type="InterPro" id="IPR036388">
    <property type="entry name" value="WH-like_DNA-bd_sf"/>
</dbReference>
<dbReference type="GO" id="GO:0006352">
    <property type="term" value="P:DNA-templated transcription initiation"/>
    <property type="evidence" value="ECO:0007669"/>
    <property type="project" value="InterPro"/>
</dbReference>
<evidence type="ECO:0000259" key="7">
    <source>
        <dbReference type="Pfam" id="PF08281"/>
    </source>
</evidence>
<sequence>MNTHPQIVSLRNPDVSTTTRDDFADSSDSGLVVAIARYHQQALAEAYRRHAGAVFGLAKRLLGDHAQAEEVVQEIFLRLWNAPDRFDPERGSLRSFLLANTHGRSVDVLRANTSRRHREDRDARQTAESGYDIDSEVWDLTMAAQVREALAGLHDGERAAIELAYFGGLTYREVAQQLGESEGTVKSRIRVGLKRLRGSLQSSGVGRGDH</sequence>
<keyword evidence="3" id="KW-0731">Sigma factor</keyword>
<gene>
    <name evidence="8" type="ORF">UFOPK3376_01440</name>
</gene>
<dbReference type="Gene3D" id="1.10.10.10">
    <property type="entry name" value="Winged helix-like DNA-binding domain superfamily/Winged helix DNA-binding domain"/>
    <property type="match status" value="1"/>
</dbReference>
<feature type="domain" description="RNA polymerase sigma factor 70 region 4 type 2" evidence="7">
    <location>
        <begin position="145"/>
        <end position="196"/>
    </location>
</feature>
<feature type="domain" description="RNA polymerase sigma-70 region 2" evidence="6">
    <location>
        <begin position="47"/>
        <end position="113"/>
    </location>
</feature>
<protein>
    <submittedName>
        <fullName evidence="8">Unannotated protein</fullName>
    </submittedName>
</protein>
<dbReference type="PANTHER" id="PTHR43133:SF62">
    <property type="entry name" value="RNA POLYMERASE SIGMA FACTOR SIGZ"/>
    <property type="match status" value="1"/>
</dbReference>
<keyword evidence="2" id="KW-0805">Transcription regulation</keyword>
<dbReference type="SUPFAM" id="SSF88659">
    <property type="entry name" value="Sigma3 and sigma4 domains of RNA polymerase sigma factors"/>
    <property type="match status" value="1"/>
</dbReference>
<dbReference type="GO" id="GO:0016987">
    <property type="term" value="F:sigma factor activity"/>
    <property type="evidence" value="ECO:0007669"/>
    <property type="project" value="UniProtKB-KW"/>
</dbReference>
<dbReference type="AlphaFoldDB" id="A0A6J7EKP0"/>
<dbReference type="SUPFAM" id="SSF88946">
    <property type="entry name" value="Sigma2 domain of RNA polymerase sigma factors"/>
    <property type="match status" value="1"/>
</dbReference>
<evidence type="ECO:0000256" key="2">
    <source>
        <dbReference type="ARBA" id="ARBA00023015"/>
    </source>
</evidence>
<organism evidence="8">
    <name type="scientific">freshwater metagenome</name>
    <dbReference type="NCBI Taxonomy" id="449393"/>
    <lineage>
        <taxon>unclassified sequences</taxon>
        <taxon>metagenomes</taxon>
        <taxon>ecological metagenomes</taxon>
    </lineage>
</organism>
<proteinExistence type="inferred from homology"/>
<dbReference type="Pfam" id="PF08281">
    <property type="entry name" value="Sigma70_r4_2"/>
    <property type="match status" value="1"/>
</dbReference>
<evidence type="ECO:0000259" key="6">
    <source>
        <dbReference type="Pfam" id="PF04542"/>
    </source>
</evidence>
<dbReference type="Gene3D" id="1.10.1740.10">
    <property type="match status" value="1"/>
</dbReference>
<accession>A0A6J7EKP0</accession>
<evidence type="ECO:0000256" key="1">
    <source>
        <dbReference type="ARBA" id="ARBA00010641"/>
    </source>
</evidence>
<evidence type="ECO:0000256" key="4">
    <source>
        <dbReference type="ARBA" id="ARBA00023163"/>
    </source>
</evidence>